<dbReference type="EMBL" id="CP003984">
    <property type="protein sequence ID" value="AII88237.1"/>
    <property type="molecule type" value="Genomic_DNA"/>
</dbReference>
<reference evidence="2 3" key="1">
    <citation type="journal article" date="2014" name="ISME J.">
        <title>Adaptation of an abundant Roseobacter RCA organism to pelagic systems revealed by genomic and transcriptomic analyses.</title>
        <authorList>
            <person name="Voget S."/>
            <person name="Wemheuer B."/>
            <person name="Brinkhoff T."/>
            <person name="Vollmers J."/>
            <person name="Dietrich S."/>
            <person name="Giebel H.A."/>
            <person name="Beardsley C."/>
            <person name="Sardemann C."/>
            <person name="Bakenhus I."/>
            <person name="Billerbeck S."/>
            <person name="Daniel R."/>
            <person name="Simon M."/>
        </authorList>
    </citation>
    <scope>NUCLEOTIDE SEQUENCE [LARGE SCALE GENOMIC DNA]</scope>
    <source>
        <strain evidence="2 3">RCA23</strain>
    </source>
</reference>
<dbReference type="InterPro" id="IPR013783">
    <property type="entry name" value="Ig-like_fold"/>
</dbReference>
<dbReference type="PANTHER" id="PTHR30251:SF4">
    <property type="entry name" value="SLR1668 PROTEIN"/>
    <property type="match status" value="1"/>
</dbReference>
<sequence length="240" mass="26328">MTGFLHIVYSAFTIVFLATTLQANSTIVPVIVDVEASGRGVVEITNLRTQPTLYNIEVLKWAVVDGVDEYEDTRLFIVSPPSFKLHPGKSKKVRLRFRGKRGTPSEQTFRLIVAEVPSEVKKAAEGTSTLDVTLRHVLPVYVAPQTPGGPKLSWTITTQGDTATLRATNSGNQRATVVSVGLHPNPNQENTPVYANNSLAHVLAGSWREWQVKLPEGMLPGKAVYKLTGLNQTYQLANHE</sequence>
<dbReference type="AlphaFoldDB" id="A0AAN0VJE8"/>
<feature type="domain" description="Pili assembly chaperone N-terminal" evidence="1">
    <location>
        <begin position="37"/>
        <end position="145"/>
    </location>
</feature>
<evidence type="ECO:0000313" key="2">
    <source>
        <dbReference type="EMBL" id="AII88237.1"/>
    </source>
</evidence>
<dbReference type="KEGG" id="ptp:RCA23_c27230"/>
<dbReference type="GO" id="GO:0071555">
    <property type="term" value="P:cell wall organization"/>
    <property type="evidence" value="ECO:0007669"/>
    <property type="project" value="InterPro"/>
</dbReference>
<dbReference type="SUPFAM" id="SSF49354">
    <property type="entry name" value="PapD-like"/>
    <property type="match status" value="1"/>
</dbReference>
<dbReference type="Pfam" id="PF00345">
    <property type="entry name" value="PapD_N"/>
    <property type="match status" value="1"/>
</dbReference>
<dbReference type="PANTHER" id="PTHR30251">
    <property type="entry name" value="PILUS ASSEMBLY CHAPERONE"/>
    <property type="match status" value="1"/>
</dbReference>
<dbReference type="InterPro" id="IPR008962">
    <property type="entry name" value="PapD-like_sf"/>
</dbReference>
<accession>A0AAN0VJE8</accession>
<protein>
    <submittedName>
        <fullName evidence="2">PapD-like chaperone involved in fimbrial biogenesis</fullName>
    </submittedName>
</protein>
<gene>
    <name evidence="2" type="ORF">RCA23_c27230</name>
</gene>
<keyword evidence="3" id="KW-1185">Reference proteome</keyword>
<dbReference type="Proteomes" id="UP000028680">
    <property type="component" value="Chromosome"/>
</dbReference>
<dbReference type="GO" id="GO:0030288">
    <property type="term" value="C:outer membrane-bounded periplasmic space"/>
    <property type="evidence" value="ECO:0007669"/>
    <property type="project" value="InterPro"/>
</dbReference>
<dbReference type="InterPro" id="IPR016147">
    <property type="entry name" value="Pili_assmbl_chaperone_N"/>
</dbReference>
<dbReference type="RefSeq" id="WP_044050818.1">
    <property type="nucleotide sequence ID" value="NZ_CP003984.1"/>
</dbReference>
<dbReference type="InterPro" id="IPR050643">
    <property type="entry name" value="Periplasmic_pilus_chap"/>
</dbReference>
<organism evidence="2 3">
    <name type="scientific">Planktomarina temperata RCA23</name>
    <dbReference type="NCBI Taxonomy" id="666509"/>
    <lineage>
        <taxon>Bacteria</taxon>
        <taxon>Pseudomonadati</taxon>
        <taxon>Pseudomonadota</taxon>
        <taxon>Alphaproteobacteria</taxon>
        <taxon>Rhodobacterales</taxon>
        <taxon>Paracoccaceae</taxon>
        <taxon>Planktomarina</taxon>
    </lineage>
</organism>
<evidence type="ECO:0000313" key="3">
    <source>
        <dbReference type="Proteomes" id="UP000028680"/>
    </source>
</evidence>
<proteinExistence type="predicted"/>
<evidence type="ECO:0000259" key="1">
    <source>
        <dbReference type="Pfam" id="PF00345"/>
    </source>
</evidence>
<dbReference type="Gene3D" id="2.60.40.10">
    <property type="entry name" value="Immunoglobulins"/>
    <property type="match status" value="1"/>
</dbReference>
<name>A0AAN0VJE8_9RHOB</name>